<dbReference type="EMBL" id="CM009752">
    <property type="protein sequence ID" value="PUZ61147.1"/>
    <property type="molecule type" value="Genomic_DNA"/>
</dbReference>
<feature type="compositionally biased region" description="Low complexity" evidence="1">
    <location>
        <begin position="217"/>
        <end position="234"/>
    </location>
</feature>
<evidence type="ECO:0000313" key="3">
    <source>
        <dbReference type="Proteomes" id="UP000244336"/>
    </source>
</evidence>
<dbReference type="Gramene" id="PUZ61147">
    <property type="protein sequence ID" value="PUZ61147"/>
    <property type="gene ID" value="GQ55_4G250600"/>
</dbReference>
<gene>
    <name evidence="2" type="ORF">GQ55_4G250600</name>
</gene>
<dbReference type="AlphaFoldDB" id="A0A2T7E008"/>
<evidence type="ECO:0000313" key="2">
    <source>
        <dbReference type="EMBL" id="PUZ61147.1"/>
    </source>
</evidence>
<feature type="region of interest" description="Disordered" evidence="1">
    <location>
        <begin position="214"/>
        <end position="276"/>
    </location>
</feature>
<reference evidence="2 3" key="1">
    <citation type="submission" date="2018-04" db="EMBL/GenBank/DDBJ databases">
        <title>WGS assembly of Panicum hallii var. hallii HAL2.</title>
        <authorList>
            <person name="Lovell J."/>
            <person name="Jenkins J."/>
            <person name="Lowry D."/>
            <person name="Mamidi S."/>
            <person name="Sreedasyam A."/>
            <person name="Weng X."/>
            <person name="Barry K."/>
            <person name="Bonette J."/>
            <person name="Campitelli B."/>
            <person name="Daum C."/>
            <person name="Gordon S."/>
            <person name="Gould B."/>
            <person name="Lipzen A."/>
            <person name="MacQueen A."/>
            <person name="Palacio-Mejia J."/>
            <person name="Plott C."/>
            <person name="Shakirov E."/>
            <person name="Shu S."/>
            <person name="Yoshinaga Y."/>
            <person name="Zane M."/>
            <person name="Rokhsar D."/>
            <person name="Grimwood J."/>
            <person name="Schmutz J."/>
            <person name="Juenger T."/>
        </authorList>
    </citation>
    <scope>NUCLEOTIDE SEQUENCE [LARGE SCALE GENOMIC DNA]</scope>
    <source>
        <strain evidence="3">cv. HAL2</strain>
    </source>
</reference>
<dbReference type="Proteomes" id="UP000244336">
    <property type="component" value="Chromosome 4"/>
</dbReference>
<name>A0A2T7E008_9POAL</name>
<feature type="compositionally biased region" description="Basic residues" evidence="1">
    <location>
        <begin position="117"/>
        <end position="126"/>
    </location>
</feature>
<feature type="compositionally biased region" description="Pro residues" evidence="1">
    <location>
        <begin position="147"/>
        <end position="158"/>
    </location>
</feature>
<feature type="compositionally biased region" description="Gly residues" evidence="1">
    <location>
        <begin position="263"/>
        <end position="276"/>
    </location>
</feature>
<evidence type="ECO:0000256" key="1">
    <source>
        <dbReference type="SAM" id="MobiDB-lite"/>
    </source>
</evidence>
<proteinExistence type="predicted"/>
<accession>A0A2T7E008</accession>
<protein>
    <submittedName>
        <fullName evidence="2">Uncharacterized protein</fullName>
    </submittedName>
</protein>
<feature type="region of interest" description="Disordered" evidence="1">
    <location>
        <begin position="105"/>
        <end position="163"/>
    </location>
</feature>
<keyword evidence="3" id="KW-1185">Reference proteome</keyword>
<organism evidence="2 3">
    <name type="scientific">Panicum hallii var. hallii</name>
    <dbReference type="NCBI Taxonomy" id="1504633"/>
    <lineage>
        <taxon>Eukaryota</taxon>
        <taxon>Viridiplantae</taxon>
        <taxon>Streptophyta</taxon>
        <taxon>Embryophyta</taxon>
        <taxon>Tracheophyta</taxon>
        <taxon>Spermatophyta</taxon>
        <taxon>Magnoliopsida</taxon>
        <taxon>Liliopsida</taxon>
        <taxon>Poales</taxon>
        <taxon>Poaceae</taxon>
        <taxon>PACMAD clade</taxon>
        <taxon>Panicoideae</taxon>
        <taxon>Panicodae</taxon>
        <taxon>Paniceae</taxon>
        <taxon>Panicinae</taxon>
        <taxon>Panicum</taxon>
        <taxon>Panicum sect. Panicum</taxon>
    </lineage>
</organism>
<sequence>MLWVPGVRFILLISSQKHQSSSYLPLSRPFARVRPATTRRLRTALAAAPHHRSHQSLRPLAGRPLRPRTRRVREFPSLAHGCCGRDRSLLHPLLGSWLASAPPLAHGCPRAAARFRPAARRRRRRQPSTGRAIRLTTPEPLTASSPVPDPARPAPPRPCSDSPFRRLAQETALVGLAAWNRVLSRVVGCGHLNRRVPTPIEQTDTITSILASSRIHSTAPRRPPSARAPTPTNSVATGLRPRNPTALNVHRSESDTVTTTSGMWGGEGRGGGTEGS</sequence>